<reference evidence="4" key="2">
    <citation type="submission" date="2021-04" db="EMBL/GenBank/DDBJ databases">
        <authorList>
            <person name="Podell S."/>
        </authorList>
    </citation>
    <scope>NUCLEOTIDE SEQUENCE</scope>
    <source>
        <strain evidence="4">Hildebrandi</strain>
    </source>
</reference>
<dbReference type="EMBL" id="JAGRRH010000022">
    <property type="protein sequence ID" value="KAG7345021.1"/>
    <property type="molecule type" value="Genomic_DNA"/>
</dbReference>
<keyword evidence="5" id="KW-1185">Reference proteome</keyword>
<proteinExistence type="predicted"/>
<feature type="domain" description="PPIase cyclophilin-type" evidence="3">
    <location>
        <begin position="349"/>
        <end position="492"/>
    </location>
</feature>
<feature type="compositionally biased region" description="Basic and acidic residues" evidence="1">
    <location>
        <begin position="1"/>
        <end position="13"/>
    </location>
</feature>
<evidence type="ECO:0000259" key="3">
    <source>
        <dbReference type="Pfam" id="PF00160"/>
    </source>
</evidence>
<gene>
    <name evidence="4" type="ORF">IV203_032552</name>
</gene>
<keyword evidence="2" id="KW-1133">Transmembrane helix</keyword>
<dbReference type="OrthoDB" id="41872at2759"/>
<evidence type="ECO:0000256" key="2">
    <source>
        <dbReference type="SAM" id="Phobius"/>
    </source>
</evidence>
<comment type="caution">
    <text evidence="4">The sequence shown here is derived from an EMBL/GenBank/DDBJ whole genome shotgun (WGS) entry which is preliminary data.</text>
</comment>
<keyword evidence="2" id="KW-0812">Transmembrane</keyword>
<feature type="transmembrane region" description="Helical" evidence="2">
    <location>
        <begin position="178"/>
        <end position="195"/>
    </location>
</feature>
<feature type="region of interest" description="Disordered" evidence="1">
    <location>
        <begin position="250"/>
        <end position="273"/>
    </location>
</feature>
<organism evidence="4 5">
    <name type="scientific">Nitzschia inconspicua</name>
    <dbReference type="NCBI Taxonomy" id="303405"/>
    <lineage>
        <taxon>Eukaryota</taxon>
        <taxon>Sar</taxon>
        <taxon>Stramenopiles</taxon>
        <taxon>Ochrophyta</taxon>
        <taxon>Bacillariophyta</taxon>
        <taxon>Bacillariophyceae</taxon>
        <taxon>Bacillariophycidae</taxon>
        <taxon>Bacillariales</taxon>
        <taxon>Bacillariaceae</taxon>
        <taxon>Nitzschia</taxon>
    </lineage>
</organism>
<dbReference type="Proteomes" id="UP000693970">
    <property type="component" value="Unassembled WGS sequence"/>
</dbReference>
<dbReference type="InterPro" id="IPR002130">
    <property type="entry name" value="Cyclophilin-type_PPIase_dom"/>
</dbReference>
<accession>A0A9K3KKI3</accession>
<feature type="region of interest" description="Disordered" evidence="1">
    <location>
        <begin position="1"/>
        <end position="33"/>
    </location>
</feature>
<dbReference type="Pfam" id="PF00160">
    <property type="entry name" value="Pro_isomerase"/>
    <property type="match status" value="1"/>
</dbReference>
<keyword evidence="4" id="KW-0413">Isomerase</keyword>
<protein>
    <submittedName>
        <fullName evidence="4">Cyclophilin type peptidyl-prolyl cis-trans isomerase</fullName>
    </submittedName>
</protein>
<evidence type="ECO:0000313" key="4">
    <source>
        <dbReference type="EMBL" id="KAG7345021.1"/>
    </source>
</evidence>
<sequence length="494" mass="55182">MSRRRANSEDQVSRTRPPRRGRNGSPLDARSVVMPISEDDVSDECDYEYQVGDGGLIFMPDDCSSSNSSTSRLSPSILKTTIHSSLDGYSYNGNRNSSPQREHHMPFYPAGYNKKLLHEELIHHERSPSLPSEHKVSIASGEATIAEFPSLSFHPKSSVATRYCNTLVFTARRRKNPFLFAFIMSFTLLGLFLYTKSYATLYKALDQVSILSREQNRVREYFLNVEQDIQQLQRELLELDHGAVLLGSVAKGDNENDPTAKTNERGVHGDEDESILEQQKESIVDEMLTLQEKLRQGTSHVGSLQKHLQEISRRDAIQKYGSGVIRVGIELEFQDSGKSKSSIGAPNTLVFEMAPLDLMPHSVYMFLEMVDAGLFDGCSFILNAMHVIKAAPLPYDGSSASQKVKAFTKLGLESVAFREYSPDFPHEQYTVGFAADGSPSFFINTDDNSGEHIGDPCFAKVVSGFDTIHRMQNAPTRNGIFFRKRIGIKSATIL</sequence>
<reference evidence="4" key="1">
    <citation type="journal article" date="2021" name="Sci. Rep.">
        <title>Diploid genomic architecture of Nitzschia inconspicua, an elite biomass production diatom.</title>
        <authorList>
            <person name="Oliver A."/>
            <person name="Podell S."/>
            <person name="Pinowska A."/>
            <person name="Traller J.C."/>
            <person name="Smith S.R."/>
            <person name="McClure R."/>
            <person name="Beliaev A."/>
            <person name="Bohutskyi P."/>
            <person name="Hill E.A."/>
            <person name="Rabines A."/>
            <person name="Zheng H."/>
            <person name="Allen L.Z."/>
            <person name="Kuo A."/>
            <person name="Grigoriev I.V."/>
            <person name="Allen A.E."/>
            <person name="Hazlebeck D."/>
            <person name="Allen E.E."/>
        </authorList>
    </citation>
    <scope>NUCLEOTIDE SEQUENCE</scope>
    <source>
        <strain evidence="4">Hildebrandi</strain>
    </source>
</reference>
<dbReference type="GO" id="GO:0003755">
    <property type="term" value="F:peptidyl-prolyl cis-trans isomerase activity"/>
    <property type="evidence" value="ECO:0007669"/>
    <property type="project" value="InterPro"/>
</dbReference>
<name>A0A9K3KKI3_9STRA</name>
<dbReference type="AlphaFoldDB" id="A0A9K3KKI3"/>
<evidence type="ECO:0000256" key="1">
    <source>
        <dbReference type="SAM" id="MobiDB-lite"/>
    </source>
</evidence>
<keyword evidence="2" id="KW-0472">Membrane</keyword>
<evidence type="ECO:0000313" key="5">
    <source>
        <dbReference type="Proteomes" id="UP000693970"/>
    </source>
</evidence>